<dbReference type="KEGG" id="mrtj:KHC33_12460"/>
<evidence type="ECO:0000259" key="1">
    <source>
        <dbReference type="Pfam" id="PF03008"/>
    </source>
</evidence>
<dbReference type="Pfam" id="PF03008">
    <property type="entry name" value="DUF234"/>
    <property type="match status" value="1"/>
</dbReference>
<keyword evidence="2" id="KW-0067">ATP-binding</keyword>
<proteinExistence type="predicted"/>
<organism evidence="2 3">
    <name type="scientific">Methanospirillum purgamenti</name>
    <dbReference type="NCBI Taxonomy" id="2834276"/>
    <lineage>
        <taxon>Archaea</taxon>
        <taxon>Methanobacteriati</taxon>
        <taxon>Methanobacteriota</taxon>
        <taxon>Stenosarchaea group</taxon>
        <taxon>Methanomicrobia</taxon>
        <taxon>Methanomicrobiales</taxon>
        <taxon>Methanospirillaceae</taxon>
        <taxon>Methanospirillum</taxon>
    </lineage>
</organism>
<accession>A0A8E7B0G4</accession>
<gene>
    <name evidence="2" type="ORF">KHC33_12460</name>
</gene>
<keyword evidence="3" id="KW-1185">Reference proteome</keyword>
<dbReference type="InterPro" id="IPR004256">
    <property type="entry name" value="DUF234"/>
</dbReference>
<evidence type="ECO:0000313" key="3">
    <source>
        <dbReference type="Proteomes" id="UP000680656"/>
    </source>
</evidence>
<evidence type="ECO:0000313" key="2">
    <source>
        <dbReference type="EMBL" id="QVV88142.1"/>
    </source>
</evidence>
<dbReference type="PANTHER" id="PTHR34704">
    <property type="entry name" value="ATPASE"/>
    <property type="match status" value="1"/>
</dbReference>
<dbReference type="RefSeq" id="WP_214418959.1">
    <property type="nucleotide sequence ID" value="NZ_CP075546.1"/>
</dbReference>
<dbReference type="PANTHER" id="PTHR34704:SF1">
    <property type="entry name" value="ATPASE"/>
    <property type="match status" value="1"/>
</dbReference>
<reference evidence="2 3" key="1">
    <citation type="submission" date="2021-05" db="EMBL/GenBank/DDBJ databases">
        <title>A novel Methanospirillum isolate from a pyrite-forming mixed culture.</title>
        <authorList>
            <person name="Bunk B."/>
            <person name="Sproer C."/>
            <person name="Spring S."/>
            <person name="Pester M."/>
        </authorList>
    </citation>
    <scope>NUCLEOTIDE SEQUENCE [LARGE SCALE GENOMIC DNA]</scope>
    <source>
        <strain evidence="2 3">J.3.6.1-F.2.7.3</strain>
    </source>
</reference>
<dbReference type="AlphaFoldDB" id="A0A8E7B0G4"/>
<name>A0A8E7B0G4_9EURY</name>
<sequence length="201" mass="23995">MDKGMVSKYLHTLGNLHIIRDELPVTSHPGARGKQYRIIDPYLLFWFRYAYPNRIDLEFSRVDEVQQFIMQSYDHHCGQCFENLVQEFIREKIILPDKSWEPLGRWWVKEKEIDEVGISEKERTILFCEVKWSDLSRSDLIKIRTQLQLKASDVLRHPDDRKEIYCIIGRTIANNPFDSHENINVYDLNSIEKILQRKSIK</sequence>
<keyword evidence="2" id="KW-0547">Nucleotide-binding</keyword>
<dbReference type="GeneID" id="65098010"/>
<dbReference type="GO" id="GO:0005524">
    <property type="term" value="F:ATP binding"/>
    <property type="evidence" value="ECO:0007669"/>
    <property type="project" value="UniProtKB-KW"/>
</dbReference>
<dbReference type="EMBL" id="CP075546">
    <property type="protein sequence ID" value="QVV88142.1"/>
    <property type="molecule type" value="Genomic_DNA"/>
</dbReference>
<protein>
    <submittedName>
        <fullName evidence="2">ATP-binding protein</fullName>
    </submittedName>
</protein>
<feature type="domain" description="DUF234" evidence="1">
    <location>
        <begin position="46"/>
        <end position="142"/>
    </location>
</feature>
<dbReference type="Proteomes" id="UP000680656">
    <property type="component" value="Chromosome"/>
</dbReference>